<keyword evidence="19" id="KW-1185">Reference proteome</keyword>
<comment type="caution">
    <text evidence="10">Lacks conserved residue(s) required for the propagation of feature annotation.</text>
</comment>
<evidence type="ECO:0000256" key="8">
    <source>
        <dbReference type="ARBA" id="ARBA00023157"/>
    </source>
</evidence>
<dbReference type="Pfam" id="PF00054">
    <property type="entry name" value="Laminin_G_1"/>
    <property type="match status" value="2"/>
</dbReference>
<keyword evidence="8 10" id="KW-1015">Disulfide bond</keyword>
<evidence type="ECO:0000256" key="4">
    <source>
        <dbReference type="ARBA" id="ARBA00022737"/>
    </source>
</evidence>
<comment type="caution">
    <text evidence="17">The sequence shown here is derived from an EMBL/GenBank/DDBJ whole genome shotgun (WGS) entry which is preliminary data.</text>
</comment>
<dbReference type="PROSITE" id="PS51465">
    <property type="entry name" value="KAZAL_2"/>
    <property type="match status" value="5"/>
</dbReference>
<dbReference type="OrthoDB" id="88467at2759"/>
<feature type="compositionally biased region" description="Low complexity" evidence="11">
    <location>
        <begin position="615"/>
        <end position="627"/>
    </location>
</feature>
<keyword evidence="3 12" id="KW-0732">Signal</keyword>
<dbReference type="PROSITE" id="PS50025">
    <property type="entry name" value="LAM_G_DOMAIN"/>
    <property type="match status" value="2"/>
</dbReference>
<dbReference type="InterPro" id="IPR001791">
    <property type="entry name" value="Laminin_G"/>
</dbReference>
<protein>
    <submittedName>
        <fullName evidence="17">Agrin-like protein</fullName>
    </submittedName>
</protein>
<dbReference type="InterPro" id="IPR036058">
    <property type="entry name" value="Kazal_dom_sf"/>
</dbReference>
<evidence type="ECO:0000256" key="1">
    <source>
        <dbReference type="ARBA" id="ARBA00022536"/>
    </source>
</evidence>
<dbReference type="SMART" id="SM00179">
    <property type="entry name" value="EGF_CA"/>
    <property type="match status" value="3"/>
</dbReference>
<keyword evidence="4" id="KW-0677">Repeat</keyword>
<dbReference type="InterPro" id="IPR003645">
    <property type="entry name" value="Fol_N"/>
</dbReference>
<feature type="domain" description="EGF-like" evidence="14">
    <location>
        <begin position="850"/>
        <end position="888"/>
    </location>
</feature>
<dbReference type="InterPro" id="IPR002350">
    <property type="entry name" value="Kazal_dom"/>
</dbReference>
<evidence type="ECO:0000256" key="3">
    <source>
        <dbReference type="ARBA" id="ARBA00022729"/>
    </source>
</evidence>
<evidence type="ECO:0000259" key="15">
    <source>
        <dbReference type="PROSITE" id="PS51465"/>
    </source>
</evidence>
<dbReference type="FunFam" id="3.30.60.30:FF:000040">
    <property type="entry name" value="Agrin, putative"/>
    <property type="match status" value="1"/>
</dbReference>
<keyword evidence="2" id="KW-0646">Protease inhibitor</keyword>
<dbReference type="Pfam" id="PF00008">
    <property type="entry name" value="EGF"/>
    <property type="match status" value="2"/>
</dbReference>
<keyword evidence="7" id="KW-0722">Serine protease inhibitor</keyword>
<dbReference type="FunFam" id="2.10.25.10:FF:000508">
    <property type="entry name" value="Eyes shut homolog"/>
    <property type="match status" value="1"/>
</dbReference>
<dbReference type="Gene3D" id="3.30.60.30">
    <property type="match status" value="5"/>
</dbReference>
<dbReference type="SMART" id="SM00282">
    <property type="entry name" value="LamG"/>
    <property type="match status" value="2"/>
</dbReference>
<dbReference type="SMART" id="SM00180">
    <property type="entry name" value="EGF_Lam"/>
    <property type="match status" value="1"/>
</dbReference>
<dbReference type="Gene3D" id="2.10.25.10">
    <property type="entry name" value="Laminin"/>
    <property type="match status" value="4"/>
</dbReference>
<dbReference type="PROSITE" id="PS50026">
    <property type="entry name" value="EGF_3"/>
    <property type="match status" value="3"/>
</dbReference>
<organism evidence="17 19">
    <name type="scientific">Dinothrombium tinctorium</name>
    <dbReference type="NCBI Taxonomy" id="1965070"/>
    <lineage>
        <taxon>Eukaryota</taxon>
        <taxon>Metazoa</taxon>
        <taxon>Ecdysozoa</taxon>
        <taxon>Arthropoda</taxon>
        <taxon>Chelicerata</taxon>
        <taxon>Arachnida</taxon>
        <taxon>Acari</taxon>
        <taxon>Acariformes</taxon>
        <taxon>Trombidiformes</taxon>
        <taxon>Prostigmata</taxon>
        <taxon>Anystina</taxon>
        <taxon>Parasitengona</taxon>
        <taxon>Trombidioidea</taxon>
        <taxon>Trombidiidae</taxon>
        <taxon>Dinothrombium</taxon>
    </lineage>
</organism>
<feature type="region of interest" description="Disordered" evidence="11">
    <location>
        <begin position="608"/>
        <end position="627"/>
    </location>
</feature>
<dbReference type="CDD" id="cd00104">
    <property type="entry name" value="KAZAL_FS"/>
    <property type="match status" value="5"/>
</dbReference>
<feature type="disulfide bond" evidence="10">
    <location>
        <begin position="838"/>
        <end position="847"/>
    </location>
</feature>
<feature type="disulfide bond" evidence="10">
    <location>
        <begin position="1107"/>
        <end position="1116"/>
    </location>
</feature>
<dbReference type="CDD" id="cd00110">
    <property type="entry name" value="LamG"/>
    <property type="match status" value="2"/>
</dbReference>
<dbReference type="InterPro" id="IPR001881">
    <property type="entry name" value="EGF-like_Ca-bd_dom"/>
</dbReference>
<dbReference type="InterPro" id="IPR000742">
    <property type="entry name" value="EGF"/>
</dbReference>
<dbReference type="InterPro" id="IPR009030">
    <property type="entry name" value="Growth_fac_rcpt_cys_sf"/>
</dbReference>
<dbReference type="EMBL" id="NCKU01001740">
    <property type="protein sequence ID" value="RWS11366.1"/>
    <property type="molecule type" value="Genomic_DNA"/>
</dbReference>
<dbReference type="GO" id="GO:0005576">
    <property type="term" value="C:extracellular region"/>
    <property type="evidence" value="ECO:0007669"/>
    <property type="project" value="TreeGrafter"/>
</dbReference>
<dbReference type="PROSITE" id="PS01186">
    <property type="entry name" value="EGF_2"/>
    <property type="match status" value="1"/>
</dbReference>
<evidence type="ECO:0000256" key="10">
    <source>
        <dbReference type="PROSITE-ProRule" id="PRU00076"/>
    </source>
</evidence>
<keyword evidence="5" id="KW-0221">Differentiation</keyword>
<dbReference type="STRING" id="1965070.A0A3S3PK58"/>
<dbReference type="GO" id="GO:0030154">
    <property type="term" value="P:cell differentiation"/>
    <property type="evidence" value="ECO:0007669"/>
    <property type="project" value="UniProtKB-KW"/>
</dbReference>
<dbReference type="GO" id="GO:0048589">
    <property type="term" value="P:developmental growth"/>
    <property type="evidence" value="ECO:0007669"/>
    <property type="project" value="UniProtKB-ARBA"/>
</dbReference>
<dbReference type="AlphaFoldDB" id="A0A3S3PK58"/>
<evidence type="ECO:0000313" key="18">
    <source>
        <dbReference type="EMBL" id="RWS11366.1"/>
    </source>
</evidence>
<evidence type="ECO:0000256" key="11">
    <source>
        <dbReference type="SAM" id="MobiDB-lite"/>
    </source>
</evidence>
<evidence type="ECO:0000256" key="9">
    <source>
        <dbReference type="ARBA" id="ARBA00023180"/>
    </source>
</evidence>
<dbReference type="SUPFAM" id="SSF100895">
    <property type="entry name" value="Kazal-type serine protease inhibitors"/>
    <property type="match status" value="5"/>
</dbReference>
<keyword evidence="6" id="KW-0106">Calcium</keyword>
<dbReference type="SMART" id="SM00274">
    <property type="entry name" value="FOLN"/>
    <property type="match status" value="6"/>
</dbReference>
<keyword evidence="9" id="KW-0325">Glycoprotein</keyword>
<feature type="domain" description="Laminin G" evidence="13">
    <location>
        <begin position="629"/>
        <end position="807"/>
    </location>
</feature>
<feature type="domain" description="Kazal-like" evidence="15">
    <location>
        <begin position="339"/>
        <end position="397"/>
    </location>
</feature>
<dbReference type="EMBL" id="NCKU01005623">
    <property type="protein sequence ID" value="RWS04342.1"/>
    <property type="molecule type" value="Genomic_DNA"/>
</dbReference>
<dbReference type="SUPFAM" id="SSF57184">
    <property type="entry name" value="Growth factor receptor domain"/>
    <property type="match status" value="1"/>
</dbReference>
<dbReference type="FunFam" id="3.30.60.30:FF:000024">
    <property type="entry name" value="Transmembrane agrin"/>
    <property type="match status" value="1"/>
</dbReference>
<evidence type="ECO:0000313" key="16">
    <source>
        <dbReference type="EMBL" id="RWS04342.1"/>
    </source>
</evidence>
<dbReference type="FunFam" id="2.10.25.10:FF:000134">
    <property type="entry name" value="Transmembrane agrin"/>
    <property type="match status" value="1"/>
</dbReference>
<feature type="domain" description="Kazal-like" evidence="15">
    <location>
        <begin position="69"/>
        <end position="138"/>
    </location>
</feature>
<dbReference type="InterPro" id="IPR013320">
    <property type="entry name" value="ConA-like_dom_sf"/>
</dbReference>
<evidence type="ECO:0000256" key="2">
    <source>
        <dbReference type="ARBA" id="ARBA00022690"/>
    </source>
</evidence>
<dbReference type="SUPFAM" id="SSF49899">
    <property type="entry name" value="Concanavalin A-like lectins/glucanases"/>
    <property type="match status" value="2"/>
</dbReference>
<feature type="domain" description="Laminin G" evidence="13">
    <location>
        <begin position="897"/>
        <end position="1084"/>
    </location>
</feature>
<dbReference type="GO" id="GO:0048513">
    <property type="term" value="P:animal organ development"/>
    <property type="evidence" value="ECO:0007669"/>
    <property type="project" value="UniProtKB-ARBA"/>
</dbReference>
<dbReference type="Pfam" id="PF00053">
    <property type="entry name" value="EGF_laminin"/>
    <property type="match status" value="1"/>
</dbReference>
<reference evidence="17 19" key="1">
    <citation type="journal article" date="2018" name="Gigascience">
        <title>Genomes of trombidid mites reveal novel predicted allergens and laterally-transferred genes associated with secondary metabolism.</title>
        <authorList>
            <person name="Dong X."/>
            <person name="Chaisiri K."/>
            <person name="Xia D."/>
            <person name="Armstrong S.D."/>
            <person name="Fang Y."/>
            <person name="Donnelly M.J."/>
            <person name="Kadowaki T."/>
            <person name="McGarry J.W."/>
            <person name="Darby A.C."/>
            <person name="Makepeace B.L."/>
        </authorList>
    </citation>
    <scope>NUCLEOTIDE SEQUENCE [LARGE SCALE GENOMIC DNA]</scope>
    <source>
        <strain evidence="17">UoL-WK</strain>
    </source>
</reference>
<evidence type="ECO:0000256" key="6">
    <source>
        <dbReference type="ARBA" id="ARBA00022837"/>
    </source>
</evidence>
<dbReference type="Proteomes" id="UP000285301">
    <property type="component" value="Unassembled WGS sequence"/>
</dbReference>
<dbReference type="InterPro" id="IPR050653">
    <property type="entry name" value="Prot_Inhib_GrowthFact_Antg"/>
</dbReference>
<evidence type="ECO:0000256" key="5">
    <source>
        <dbReference type="ARBA" id="ARBA00022782"/>
    </source>
</evidence>
<dbReference type="PANTHER" id="PTHR10913:SF45">
    <property type="entry name" value="FOLLISTATIN, ISOFORM A-RELATED"/>
    <property type="match status" value="1"/>
</dbReference>
<feature type="domain" description="Kazal-like" evidence="15">
    <location>
        <begin position="159"/>
        <end position="213"/>
    </location>
</feature>
<dbReference type="EMBL" id="NCKU01001744">
    <property type="protein sequence ID" value="RWS11363.1"/>
    <property type="molecule type" value="Genomic_DNA"/>
</dbReference>
<feature type="domain" description="Kazal-like" evidence="15">
    <location>
        <begin position="231"/>
        <end position="284"/>
    </location>
</feature>
<evidence type="ECO:0000259" key="13">
    <source>
        <dbReference type="PROSITE" id="PS50025"/>
    </source>
</evidence>
<keyword evidence="1 10" id="KW-0245">EGF-like domain</keyword>
<feature type="signal peptide" evidence="12">
    <location>
        <begin position="1"/>
        <end position="34"/>
    </location>
</feature>
<evidence type="ECO:0000256" key="12">
    <source>
        <dbReference type="SAM" id="SignalP"/>
    </source>
</evidence>
<dbReference type="SMART" id="SM00280">
    <property type="entry name" value="KAZAL"/>
    <property type="match status" value="5"/>
</dbReference>
<accession>A0A3S3PK58</accession>
<dbReference type="GO" id="GO:0005509">
    <property type="term" value="F:calcium ion binding"/>
    <property type="evidence" value="ECO:0007669"/>
    <property type="project" value="InterPro"/>
</dbReference>
<dbReference type="CDD" id="cd00055">
    <property type="entry name" value="EGF_Lam"/>
    <property type="match status" value="1"/>
</dbReference>
<feature type="domain" description="Kazal-like" evidence="15">
    <location>
        <begin position="507"/>
        <end position="564"/>
    </location>
</feature>
<proteinExistence type="predicted"/>
<feature type="domain" description="EGF-like" evidence="14">
    <location>
        <begin position="1080"/>
        <end position="1117"/>
    </location>
</feature>
<name>A0A3S3PK58_9ACAR</name>
<evidence type="ECO:0000313" key="19">
    <source>
        <dbReference type="Proteomes" id="UP000285301"/>
    </source>
</evidence>
<dbReference type="PROSITE" id="PS00022">
    <property type="entry name" value="EGF_1"/>
    <property type="match status" value="3"/>
</dbReference>
<evidence type="ECO:0000259" key="14">
    <source>
        <dbReference type="PROSITE" id="PS50026"/>
    </source>
</evidence>
<reference evidence="17" key="2">
    <citation type="submission" date="2018-11" db="EMBL/GenBank/DDBJ databases">
        <title>Trombidioid mite genomics.</title>
        <authorList>
            <person name="Dong X."/>
        </authorList>
    </citation>
    <scope>NUCLEOTIDE SEQUENCE</scope>
    <source>
        <strain evidence="17">UoL-WK</strain>
    </source>
</reference>
<evidence type="ECO:0000256" key="7">
    <source>
        <dbReference type="ARBA" id="ARBA00022900"/>
    </source>
</evidence>
<evidence type="ECO:0000313" key="17">
    <source>
        <dbReference type="EMBL" id="RWS11363.1"/>
    </source>
</evidence>
<dbReference type="InterPro" id="IPR002049">
    <property type="entry name" value="LE_dom"/>
</dbReference>
<feature type="domain" description="EGF-like" evidence="14">
    <location>
        <begin position="808"/>
        <end position="848"/>
    </location>
</feature>
<feature type="disulfide bond" evidence="10">
    <location>
        <begin position="878"/>
        <end position="887"/>
    </location>
</feature>
<sequence>MERASKVNCVNGCVWMRALFLLAIIDLHLQPAKACYKFAKGVKDPCLDMKCRFGENCVRSKDGKKAECVCPEKCYTYGDSVGSRPVCGTDGRDYPNECELRRRACKNMKDISVKFQGRCEACKSRRSLRILHNGSCNARGANPCEELKCGIYEECDINLEGKAKCTCPLDCPAVLKPVCGSDGATYDNECDLRRQACVLQKQVTLAYKGLCGEEGPCHGFKCEFGAYCVLKNNEPSCECASCSEEFRPVCGSDGITYSNECKMKKDACEQRKLVHLAYQGFCNGCENKNCEHYSLCESDGKGNGRYIGSGGGYVKTCDHNTCRYGGECDYDHFGIPHCICSYHCPSGGQENEPVCGSDGRLYENECKLQEEACRRQQEIKPEDHRLCQESKILPCDGEPPLIDLTTGREYYCGEGPDSKQCPASSYSCACNYNGSVREDCEQMTGRCVCKHGLQGMKCDVCPENAVLNADGCTDLSLMKSFAGLCSEVKCRFGAACKERSNNEVQCVCDIKCPASETGGQVIRRTSSVICASDSNTYVSECQLRLYACRIQRKIYKIHDGHCKPSASTGGRSGGSRVETVTVGPVRRSTVFKTTLQDTDKSTRELTLSVSEQVSTKPTAATPTLPETPITVPSFNGESFIEMQRLQAYTRLSIELEFISYTENAILLYNGQTASGEGDFVSLSIKAGFLEFRYNLGSGTVILRSSKKLVLGAMIKVVAKRYLRDGMLTVEGHEDVAGKSDGDLKSLDLAENLYFGDVSNKQRRVFENIGVKQGFVGCLYKLRIGRKDVDIRYPGSKDIIKVHNVHDCEDMPCTNNPCKNGGICLPERAPNYGSYSCSCDSGFTGKHCEIEVNPCGHENPCMKGATCTKLPQGGFSCLCPPGKTGKLCADLQREMHHVFVPDFWGSSYLQLPTLQNVAQAFVIEVWFLTRVVNGLLLYNGQYSPIGRGDFLSLNIVDGQIQFRYNLGSGIPNVSGVVILTSKNKVSLGEWHTLRITRQRKKGTLQLNDGPVEHGEAKGNLSELNLDQPLYIGGIDDIYAVNKDSGIVVGLNGAIQRIVVNGEIWDNLVQRATAIKNVPEYSGPPCGYENPCINEGICVPQLNDYNCKCKPKFTGKKCNKLSPKEESEKTVSNFEPPSK</sequence>
<feature type="chain" id="PRO_5036094762" evidence="12">
    <location>
        <begin position="35"/>
        <end position="1137"/>
    </location>
</feature>
<dbReference type="Pfam" id="PF07648">
    <property type="entry name" value="Kazal_2"/>
    <property type="match status" value="5"/>
</dbReference>
<gene>
    <name evidence="16" type="ORF">B4U79_01789</name>
    <name evidence="18" type="ORF">B4U79_03147</name>
    <name evidence="17" type="ORF">B4U79_04814</name>
</gene>
<dbReference type="Gene3D" id="2.60.120.200">
    <property type="match status" value="2"/>
</dbReference>
<dbReference type="CDD" id="cd00054">
    <property type="entry name" value="EGF_CA"/>
    <property type="match status" value="3"/>
</dbReference>
<dbReference type="SMART" id="SM00181">
    <property type="entry name" value="EGF"/>
    <property type="match status" value="5"/>
</dbReference>
<dbReference type="FunFam" id="2.10.25.10:FF:000173">
    <property type="entry name" value="Neurogenic locus notch protein 2"/>
    <property type="match status" value="1"/>
</dbReference>
<dbReference type="PANTHER" id="PTHR10913">
    <property type="entry name" value="FOLLISTATIN-RELATED"/>
    <property type="match status" value="1"/>
</dbReference>